<protein>
    <submittedName>
        <fullName evidence="1">Uncharacterized protein</fullName>
    </submittedName>
</protein>
<dbReference type="EnsemblMetazoa" id="PPA02914.1">
    <property type="protein sequence ID" value="PPA02914.1"/>
    <property type="gene ID" value="WBGene00092468"/>
</dbReference>
<name>A0A2A6CDK3_PRIPA</name>
<organism evidence="1 2">
    <name type="scientific">Pristionchus pacificus</name>
    <name type="common">Parasitic nematode worm</name>
    <dbReference type="NCBI Taxonomy" id="54126"/>
    <lineage>
        <taxon>Eukaryota</taxon>
        <taxon>Metazoa</taxon>
        <taxon>Ecdysozoa</taxon>
        <taxon>Nematoda</taxon>
        <taxon>Chromadorea</taxon>
        <taxon>Rhabditida</taxon>
        <taxon>Rhabditina</taxon>
        <taxon>Diplogasteromorpha</taxon>
        <taxon>Diplogasteroidea</taxon>
        <taxon>Neodiplogasteridae</taxon>
        <taxon>Pristionchus</taxon>
    </lineage>
</organism>
<proteinExistence type="predicted"/>
<dbReference type="Proteomes" id="UP000005239">
    <property type="component" value="Unassembled WGS sequence"/>
</dbReference>
<reference evidence="2" key="1">
    <citation type="journal article" date="2008" name="Nat. Genet.">
        <title>The Pristionchus pacificus genome provides a unique perspective on nematode lifestyle and parasitism.</title>
        <authorList>
            <person name="Dieterich C."/>
            <person name="Clifton S.W."/>
            <person name="Schuster L.N."/>
            <person name="Chinwalla A."/>
            <person name="Delehaunty K."/>
            <person name="Dinkelacker I."/>
            <person name="Fulton L."/>
            <person name="Fulton R."/>
            <person name="Godfrey J."/>
            <person name="Minx P."/>
            <person name="Mitreva M."/>
            <person name="Roeseler W."/>
            <person name="Tian H."/>
            <person name="Witte H."/>
            <person name="Yang S.P."/>
            <person name="Wilson R.K."/>
            <person name="Sommer R.J."/>
        </authorList>
    </citation>
    <scope>NUCLEOTIDE SEQUENCE [LARGE SCALE GENOMIC DNA]</scope>
    <source>
        <strain evidence="2">PS312</strain>
    </source>
</reference>
<dbReference type="AlphaFoldDB" id="A0A2A6CDK3"/>
<keyword evidence="2" id="KW-1185">Reference proteome</keyword>
<accession>A0A2A6CDK3</accession>
<reference evidence="1" key="2">
    <citation type="submission" date="2022-06" db="UniProtKB">
        <authorList>
            <consortium name="EnsemblMetazoa"/>
        </authorList>
    </citation>
    <scope>IDENTIFICATION</scope>
    <source>
        <strain evidence="1">PS312</strain>
    </source>
</reference>
<evidence type="ECO:0000313" key="2">
    <source>
        <dbReference type="Proteomes" id="UP000005239"/>
    </source>
</evidence>
<evidence type="ECO:0000313" key="1">
    <source>
        <dbReference type="EnsemblMetazoa" id="PPA02914.1"/>
    </source>
</evidence>
<gene>
    <name evidence="1" type="primary">WBGene00092468</name>
</gene>
<accession>A0A8R1U5C9</accession>
<sequence length="196" mass="21833">MIDCSFLLLCSMEFKIPELPTSIRQQIDWSSERAVHILSIVGPTPCKQQLDLIFKYRPVSIFDPTAVNHYTVLFDVEIVPMNCAAYVSHKTPDGQYVRANLHSIAVRQGLKHNCSNSVVRSRDGSLHLLETLLAILPFPTTPHAQLSAKLSQLVKACFMNPGYLRTIEPIGPEPDTTCIVTTPLEQSDELYSAKPA</sequence>